<comment type="caution">
    <text evidence="1">The sequence shown here is derived from an EMBL/GenBank/DDBJ whole genome shotgun (WGS) entry which is preliminary data.</text>
</comment>
<gene>
    <name evidence="1" type="ORF">TNIN_123081</name>
</gene>
<evidence type="ECO:0000313" key="2">
    <source>
        <dbReference type="Proteomes" id="UP000886998"/>
    </source>
</evidence>
<accession>A0A8X6WNB0</accession>
<proteinExistence type="predicted"/>
<protein>
    <submittedName>
        <fullName evidence="1">Uncharacterized protein</fullName>
    </submittedName>
</protein>
<name>A0A8X6WNB0_9ARAC</name>
<dbReference type="AlphaFoldDB" id="A0A8X6WNB0"/>
<keyword evidence="2" id="KW-1185">Reference proteome</keyword>
<sequence>MLEIEKSIPSPTPETMQKLETELRALDDKIKELEGKMTEFLPCPIALCPHNYKFKAVKRPAEPVIRPAKFTAKATKTQIASDFVFPKKTGKKRSSAKKGEFTKT</sequence>
<organism evidence="1 2">
    <name type="scientific">Trichonephila inaurata madagascariensis</name>
    <dbReference type="NCBI Taxonomy" id="2747483"/>
    <lineage>
        <taxon>Eukaryota</taxon>
        <taxon>Metazoa</taxon>
        <taxon>Ecdysozoa</taxon>
        <taxon>Arthropoda</taxon>
        <taxon>Chelicerata</taxon>
        <taxon>Arachnida</taxon>
        <taxon>Araneae</taxon>
        <taxon>Araneomorphae</taxon>
        <taxon>Entelegynae</taxon>
        <taxon>Araneoidea</taxon>
        <taxon>Nephilidae</taxon>
        <taxon>Trichonephila</taxon>
        <taxon>Trichonephila inaurata</taxon>
    </lineage>
</organism>
<dbReference type="Proteomes" id="UP000886998">
    <property type="component" value="Unassembled WGS sequence"/>
</dbReference>
<dbReference type="EMBL" id="BMAV01000729">
    <property type="protein sequence ID" value="GFY38244.1"/>
    <property type="molecule type" value="Genomic_DNA"/>
</dbReference>
<evidence type="ECO:0000313" key="1">
    <source>
        <dbReference type="EMBL" id="GFY38244.1"/>
    </source>
</evidence>
<reference evidence="1" key="1">
    <citation type="submission" date="2020-08" db="EMBL/GenBank/DDBJ databases">
        <title>Multicomponent nature underlies the extraordinary mechanical properties of spider dragline silk.</title>
        <authorList>
            <person name="Kono N."/>
            <person name="Nakamura H."/>
            <person name="Mori M."/>
            <person name="Yoshida Y."/>
            <person name="Ohtoshi R."/>
            <person name="Malay A.D."/>
            <person name="Moran D.A.P."/>
            <person name="Tomita M."/>
            <person name="Numata K."/>
            <person name="Arakawa K."/>
        </authorList>
    </citation>
    <scope>NUCLEOTIDE SEQUENCE</scope>
</reference>